<dbReference type="EMBL" id="CAJOBH010114495">
    <property type="protein sequence ID" value="CAF4678728.1"/>
    <property type="molecule type" value="Genomic_DNA"/>
</dbReference>
<evidence type="ECO:0000313" key="3">
    <source>
        <dbReference type="EMBL" id="CAF4773168.1"/>
    </source>
</evidence>
<organism evidence="1 4">
    <name type="scientific">Rotaria magnacalcarata</name>
    <dbReference type="NCBI Taxonomy" id="392030"/>
    <lineage>
        <taxon>Eukaryota</taxon>
        <taxon>Metazoa</taxon>
        <taxon>Spiralia</taxon>
        <taxon>Gnathifera</taxon>
        <taxon>Rotifera</taxon>
        <taxon>Eurotatoria</taxon>
        <taxon>Bdelloidea</taxon>
        <taxon>Philodinida</taxon>
        <taxon>Philodinidae</taxon>
        <taxon>Rotaria</taxon>
    </lineage>
</organism>
<evidence type="ECO:0000313" key="2">
    <source>
        <dbReference type="EMBL" id="CAF4678728.1"/>
    </source>
</evidence>
<dbReference type="AlphaFoldDB" id="A0A8S2YKQ9"/>
<accession>A0A8S2YKQ9</accession>
<dbReference type="EMBL" id="CAJOBJ010143345">
    <property type="protein sequence ID" value="CAF4773168.1"/>
    <property type="molecule type" value="Genomic_DNA"/>
</dbReference>
<name>A0A8S2YKQ9_9BILA</name>
<comment type="caution">
    <text evidence="1">The sequence shown here is derived from an EMBL/GenBank/DDBJ whole genome shotgun (WGS) entry which is preliminary data.</text>
</comment>
<evidence type="ECO:0000313" key="4">
    <source>
        <dbReference type="Proteomes" id="UP000681967"/>
    </source>
</evidence>
<dbReference type="Proteomes" id="UP000681967">
    <property type="component" value="Unassembled WGS sequence"/>
</dbReference>
<evidence type="ECO:0000313" key="1">
    <source>
        <dbReference type="EMBL" id="CAF4563619.1"/>
    </source>
</evidence>
<gene>
    <name evidence="1" type="ORF">BYL167_LOCUS38613</name>
    <name evidence="2" type="ORF">BYL167_LOCUS43259</name>
    <name evidence="3" type="ORF">GIL414_LOCUS46027</name>
</gene>
<dbReference type="EMBL" id="CAJOBH010090691">
    <property type="protein sequence ID" value="CAF4563619.1"/>
    <property type="molecule type" value="Genomic_DNA"/>
</dbReference>
<sequence length="39" mass="4159">KGGGKQGSAGDAQFELITDASGRTTIKVKKERPPTRMKI</sequence>
<dbReference type="Proteomes" id="UP000681720">
    <property type="component" value="Unassembled WGS sequence"/>
</dbReference>
<feature type="non-terminal residue" evidence="1">
    <location>
        <position position="1"/>
    </location>
</feature>
<proteinExistence type="predicted"/>
<reference evidence="1" key="1">
    <citation type="submission" date="2021-02" db="EMBL/GenBank/DDBJ databases">
        <authorList>
            <person name="Nowell W R."/>
        </authorList>
    </citation>
    <scope>NUCLEOTIDE SEQUENCE</scope>
</reference>
<protein>
    <submittedName>
        <fullName evidence="1">Uncharacterized protein</fullName>
    </submittedName>
</protein>